<dbReference type="PANTHER" id="PTHR13360">
    <property type="entry name" value="ACTIVATING SIGNAL COINTEGRATOR 1 COMPLEX SUBUNIT 1"/>
    <property type="match status" value="1"/>
</dbReference>
<evidence type="ECO:0000259" key="3">
    <source>
        <dbReference type="PROSITE" id="PS50966"/>
    </source>
</evidence>
<keyword evidence="2" id="KW-0862">Zinc</keyword>
<dbReference type="PROSITE" id="PS50084">
    <property type="entry name" value="KH_TYPE_1"/>
    <property type="match status" value="1"/>
</dbReference>
<dbReference type="GO" id="GO:0003723">
    <property type="term" value="F:RNA binding"/>
    <property type="evidence" value="ECO:0007669"/>
    <property type="project" value="UniProtKB-UniRule"/>
</dbReference>
<name>A0A8W8INS8_MAGGI</name>
<dbReference type="PROSITE" id="PS50966">
    <property type="entry name" value="ZF_SWIM"/>
    <property type="match status" value="1"/>
</dbReference>
<dbReference type="InterPro" id="IPR009097">
    <property type="entry name" value="Cyclic_Pdiesterase"/>
</dbReference>
<keyword evidence="5" id="KW-1185">Reference proteome</keyword>
<dbReference type="AlphaFoldDB" id="A0A8W8INS8"/>
<sequence length="555" mass="63871">MHPSGEEILILITGDNTEKVIKERYKTAGCDVNPFKLTGFTSDLSNIPNFTLYDIFNYLLLHRADYDKKKLKAFKSAEDYRLYYDGHVEHLECVRNGQTFVFKTRVKPTQRDKTFDQKKYYESWFIISNATGEVLAAYCECPGGAEGACRHIGASLYELESYEQKSVTDGPCQWKKRPRAHDQPVEISKLKIHKASYRMDVLRPQIIRIGDRCYRKNPTLDRDFNALEEEEYEESTIQCDSWNDETCDTFNIEETDRGYQTSVNLPSAFFKHIIGRKGETKRRLEIETKTQIRIPREGVEGEIVITGPERKGVVSAKTRIDVIVDSVRRKEPFTHFLSLPVNSQPIRERFLEFQEDVLRKCDSDRGIDPTIFQKPEKLHLTIGTLVLLNKHEIQQALDTLEDCKQSLIEPILRGEPLTVRVQGLEYMNDDPSSVDVLYAKIQAGEQAERLQILADRLVDRFSTTGLMQQEYSRVKLHLTVMNTLMRRDPTSIPGERPPEGKRGYKERESFDAMNVMKNFGLYDFGNYTVNSLHLSQRHGAGKDGYYVCAGSVSLP</sequence>
<dbReference type="SUPFAM" id="SSF54791">
    <property type="entry name" value="Eukaryotic type KH-domain (KH-domain type I)"/>
    <property type="match status" value="1"/>
</dbReference>
<evidence type="ECO:0000313" key="4">
    <source>
        <dbReference type="EnsemblMetazoa" id="G14884.9:cds"/>
    </source>
</evidence>
<organism evidence="4 5">
    <name type="scientific">Magallana gigas</name>
    <name type="common">Pacific oyster</name>
    <name type="synonym">Crassostrea gigas</name>
    <dbReference type="NCBI Taxonomy" id="29159"/>
    <lineage>
        <taxon>Eukaryota</taxon>
        <taxon>Metazoa</taxon>
        <taxon>Spiralia</taxon>
        <taxon>Lophotrochozoa</taxon>
        <taxon>Mollusca</taxon>
        <taxon>Bivalvia</taxon>
        <taxon>Autobranchia</taxon>
        <taxon>Pteriomorphia</taxon>
        <taxon>Ostreida</taxon>
        <taxon>Ostreoidea</taxon>
        <taxon>Ostreidae</taxon>
        <taxon>Magallana</taxon>
    </lineage>
</organism>
<dbReference type="SUPFAM" id="SSF55144">
    <property type="entry name" value="LigT-like"/>
    <property type="match status" value="1"/>
</dbReference>
<dbReference type="InterPro" id="IPR004088">
    <property type="entry name" value="KH_dom_type_1"/>
</dbReference>
<dbReference type="CDD" id="cd22419">
    <property type="entry name" value="KH-I_ASCC1"/>
    <property type="match status" value="1"/>
</dbReference>
<dbReference type="GO" id="GO:0006355">
    <property type="term" value="P:regulation of DNA-templated transcription"/>
    <property type="evidence" value="ECO:0007669"/>
    <property type="project" value="TreeGrafter"/>
</dbReference>
<dbReference type="EnsemblMetazoa" id="G14884.9">
    <property type="protein sequence ID" value="G14884.9:cds"/>
    <property type="gene ID" value="G14884"/>
</dbReference>
<dbReference type="Gene3D" id="3.30.1370.10">
    <property type="entry name" value="K Homology domain, type 1"/>
    <property type="match status" value="1"/>
</dbReference>
<dbReference type="SMART" id="SM00322">
    <property type="entry name" value="KH"/>
    <property type="match status" value="1"/>
</dbReference>
<evidence type="ECO:0000256" key="1">
    <source>
        <dbReference type="PROSITE-ProRule" id="PRU00117"/>
    </source>
</evidence>
<dbReference type="GO" id="GO:0008270">
    <property type="term" value="F:zinc ion binding"/>
    <property type="evidence" value="ECO:0007669"/>
    <property type="project" value="UniProtKB-KW"/>
</dbReference>
<dbReference type="PANTHER" id="PTHR13360:SF1">
    <property type="entry name" value="ACTIVATING SIGNAL COINTEGRATOR 1 COMPLEX SUBUNIT 1"/>
    <property type="match status" value="1"/>
</dbReference>
<dbReference type="Gene3D" id="3.90.1140.10">
    <property type="entry name" value="Cyclic phosphodiesterase"/>
    <property type="match status" value="1"/>
</dbReference>
<accession>A0A8W8INS8</accession>
<dbReference type="Pfam" id="PF10469">
    <property type="entry name" value="AKAP7_NLS"/>
    <property type="match status" value="1"/>
</dbReference>
<dbReference type="Proteomes" id="UP000005408">
    <property type="component" value="Unassembled WGS sequence"/>
</dbReference>
<keyword evidence="1" id="KW-0694">RNA-binding</keyword>
<evidence type="ECO:0000256" key="2">
    <source>
        <dbReference type="PROSITE-ProRule" id="PRU00325"/>
    </source>
</evidence>
<keyword evidence="2" id="KW-0863">Zinc-finger</keyword>
<dbReference type="GO" id="GO:0005634">
    <property type="term" value="C:nucleus"/>
    <property type="evidence" value="ECO:0007669"/>
    <property type="project" value="TreeGrafter"/>
</dbReference>
<feature type="domain" description="SWIM-type" evidence="3">
    <location>
        <begin position="124"/>
        <end position="160"/>
    </location>
</feature>
<dbReference type="InterPro" id="IPR047538">
    <property type="entry name" value="KH-I_ASCC1"/>
</dbReference>
<dbReference type="InterPro" id="IPR036612">
    <property type="entry name" value="KH_dom_type_1_sf"/>
</dbReference>
<dbReference type="InterPro" id="IPR007527">
    <property type="entry name" value="Znf_SWIM"/>
</dbReference>
<dbReference type="InterPro" id="IPR019510">
    <property type="entry name" value="AKAP7-like_phosphoesterase"/>
</dbReference>
<dbReference type="InterPro" id="IPR004087">
    <property type="entry name" value="KH_dom"/>
</dbReference>
<keyword evidence="2" id="KW-0479">Metal-binding</keyword>
<dbReference type="InterPro" id="IPR009210">
    <property type="entry name" value="ASCC1"/>
</dbReference>
<proteinExistence type="predicted"/>
<reference evidence="4" key="1">
    <citation type="submission" date="2022-08" db="UniProtKB">
        <authorList>
            <consortium name="EnsemblMetazoa"/>
        </authorList>
    </citation>
    <scope>IDENTIFICATION</scope>
    <source>
        <strain evidence="4">05x7-T-G4-1.051#20</strain>
    </source>
</reference>
<evidence type="ECO:0000313" key="5">
    <source>
        <dbReference type="Proteomes" id="UP000005408"/>
    </source>
</evidence>
<dbReference type="GO" id="GO:0006307">
    <property type="term" value="P:DNA alkylation repair"/>
    <property type="evidence" value="ECO:0007669"/>
    <property type="project" value="InterPro"/>
</dbReference>
<protein>
    <recommendedName>
        <fullName evidence="3">SWIM-type domain-containing protein</fullName>
    </recommendedName>
</protein>
<dbReference type="Pfam" id="PF00013">
    <property type="entry name" value="KH_1"/>
    <property type="match status" value="1"/>
</dbReference>